<geneLocation type="plasmid" evidence="1 2">
    <name>unnamed</name>
</geneLocation>
<organism evidence="1 2">
    <name type="scientific">Ligilactobacillus murinus</name>
    <dbReference type="NCBI Taxonomy" id="1622"/>
    <lineage>
        <taxon>Bacteria</taxon>
        <taxon>Bacillati</taxon>
        <taxon>Bacillota</taxon>
        <taxon>Bacilli</taxon>
        <taxon>Lactobacillales</taxon>
        <taxon>Lactobacillaceae</taxon>
        <taxon>Ligilactobacillus</taxon>
    </lineage>
</organism>
<dbReference type="RefSeq" id="WP_163587447.1">
    <property type="nucleotide sequence ID" value="NZ_CP040853.1"/>
</dbReference>
<gene>
    <name evidence="1" type="ORF">FEE40_12875</name>
</gene>
<evidence type="ECO:0000313" key="1">
    <source>
        <dbReference type="EMBL" id="QIA91102.1"/>
    </source>
</evidence>
<dbReference type="AlphaFoldDB" id="A0AAE7BR81"/>
<reference evidence="1 2" key="1">
    <citation type="journal article" date="2019" name="Nat. Med.">
        <title>Preventing dysbiosis of the neonatal mouse intestinal microbiome protects against late-onset sepsis.</title>
        <authorList>
            <person name="Singer J.R."/>
            <person name="Blosser E.G."/>
            <person name="Zindl C.L."/>
            <person name="Silberger D.J."/>
            <person name="Conlan S."/>
            <person name="Laufer V.A."/>
            <person name="DiToro D."/>
            <person name="Deming C."/>
            <person name="Kumar R."/>
            <person name="Morrow C.D."/>
            <person name="Segre J.A."/>
            <person name="Gray M.J."/>
            <person name="Randolph D.A."/>
            <person name="Weaver C.T."/>
        </authorList>
    </citation>
    <scope>NUCLEOTIDE SEQUENCE [LARGE SCALE GENOMIC DNA]</scope>
    <source>
        <strain evidence="1 2">V10</strain>
    </source>
</reference>
<keyword evidence="1" id="KW-0614">Plasmid</keyword>
<proteinExistence type="predicted"/>
<accession>A0AAE7BR81</accession>
<protein>
    <submittedName>
        <fullName evidence="1">Uncharacterized protein</fullName>
    </submittedName>
</protein>
<name>A0AAE7BR81_9LACO</name>
<evidence type="ECO:0000313" key="2">
    <source>
        <dbReference type="Proteomes" id="UP000463931"/>
    </source>
</evidence>
<dbReference type="Proteomes" id="UP000463931">
    <property type="component" value="Plasmid unnamed"/>
</dbReference>
<sequence length="278" mass="32680">MTNSKEFDQMVLKTGSVFKVDIVDEFMFKVIQEHRSMLSIPLDLDRVRDFNSKLNNKQLYLTTDMPGLYLIDEKTLKTCAIYLDIYKDGFDEAPWIKYMTNEKNSIEYIVEREKNLNKLAHKLVDTVIFTAEKSLRIILFELLLDRVSSLVNNDEFKELKQLLIVLTRKELDVFFEEFDGKFTSQLGYRYSNDEPITIYRGENSRSQSFKDTFSWTTSKEVAIWFATRFNDGKLLSSTVAKNKILYIYEDDPESEVLVKATDLNDVTEYKKSLNCKWL</sequence>
<dbReference type="EMBL" id="CP040853">
    <property type="protein sequence ID" value="QIA91102.1"/>
    <property type="molecule type" value="Genomic_DNA"/>
</dbReference>